<dbReference type="GO" id="GO:0000287">
    <property type="term" value="F:magnesium ion binding"/>
    <property type="evidence" value="ECO:0007669"/>
    <property type="project" value="UniProtKB-UniRule"/>
</dbReference>
<dbReference type="KEGG" id="clz:BIU88_05205"/>
<dbReference type="Gene3D" id="3.20.20.70">
    <property type="entry name" value="Aldolase class I"/>
    <property type="match status" value="1"/>
</dbReference>
<dbReference type="OrthoDB" id="9812206at2"/>
<dbReference type="GO" id="GO:0004789">
    <property type="term" value="F:thiamine-phosphate diphosphorylase activity"/>
    <property type="evidence" value="ECO:0007669"/>
    <property type="project" value="UniProtKB-UniRule"/>
</dbReference>
<dbReference type="Proteomes" id="UP000095185">
    <property type="component" value="Chromosome"/>
</dbReference>
<dbReference type="STRING" id="274537.BIU88_05205"/>
<dbReference type="SUPFAM" id="SSF51391">
    <property type="entry name" value="Thiamin phosphate synthase"/>
    <property type="match status" value="1"/>
</dbReference>
<feature type="domain" description="Thiamine phosphate synthase/TenI" evidence="13">
    <location>
        <begin position="8"/>
        <end position="185"/>
    </location>
</feature>
<dbReference type="EC" id="2.5.1.3" evidence="10"/>
<evidence type="ECO:0000256" key="7">
    <source>
        <dbReference type="ARBA" id="ARBA00047334"/>
    </source>
</evidence>
<dbReference type="HAMAP" id="MF_00097">
    <property type="entry name" value="TMP_synthase"/>
    <property type="match status" value="1"/>
</dbReference>
<dbReference type="NCBIfam" id="TIGR00693">
    <property type="entry name" value="thiE"/>
    <property type="match status" value="1"/>
</dbReference>
<evidence type="ECO:0000256" key="2">
    <source>
        <dbReference type="ARBA" id="ARBA00005165"/>
    </source>
</evidence>
<comment type="catalytic activity">
    <reaction evidence="9 10 11">
        <text>2-[(2R,5Z)-2-carboxy-4-methylthiazol-5(2H)-ylidene]ethyl phosphate + 4-amino-2-methyl-5-(diphosphooxymethyl)pyrimidine + 2 H(+) = thiamine phosphate + CO2 + diphosphate</text>
        <dbReference type="Rhea" id="RHEA:47844"/>
        <dbReference type="ChEBI" id="CHEBI:15378"/>
        <dbReference type="ChEBI" id="CHEBI:16526"/>
        <dbReference type="ChEBI" id="CHEBI:33019"/>
        <dbReference type="ChEBI" id="CHEBI:37575"/>
        <dbReference type="ChEBI" id="CHEBI:57841"/>
        <dbReference type="ChEBI" id="CHEBI:62899"/>
        <dbReference type="EC" id="2.5.1.3"/>
    </reaction>
</comment>
<organism evidence="14 15">
    <name type="scientific">Chlorobaculum limnaeum</name>
    <dbReference type="NCBI Taxonomy" id="274537"/>
    <lineage>
        <taxon>Bacteria</taxon>
        <taxon>Pseudomonadati</taxon>
        <taxon>Chlorobiota</taxon>
        <taxon>Chlorobiia</taxon>
        <taxon>Chlorobiales</taxon>
        <taxon>Chlorobiaceae</taxon>
        <taxon>Chlorobaculum</taxon>
    </lineage>
</organism>
<keyword evidence="5 10" id="KW-0460">Magnesium</keyword>
<feature type="binding site" evidence="10">
    <location>
        <position position="162"/>
    </location>
    <ligand>
        <name>2-[(2R,5Z)-2-carboxy-4-methylthiazol-5(2H)-ylidene]ethyl phosphate</name>
        <dbReference type="ChEBI" id="CHEBI:62899"/>
    </ligand>
</feature>
<keyword evidence="4 10" id="KW-0479">Metal-binding</keyword>
<keyword evidence="3 10" id="KW-0808">Transferase</keyword>
<feature type="binding site" evidence="10">
    <location>
        <begin position="131"/>
        <end position="133"/>
    </location>
    <ligand>
        <name>2-[(2R,5Z)-2-carboxy-4-methylthiazol-5(2H)-ylidene]ethyl phosphate</name>
        <dbReference type="ChEBI" id="CHEBI:62899"/>
    </ligand>
</feature>
<dbReference type="InterPro" id="IPR013785">
    <property type="entry name" value="Aldolase_TIM"/>
</dbReference>
<dbReference type="InterPro" id="IPR022998">
    <property type="entry name" value="ThiamineP_synth_TenI"/>
</dbReference>
<keyword evidence="6 10" id="KW-0784">Thiamine biosynthesis</keyword>
<comment type="similarity">
    <text evidence="10 11">Belongs to the thiamine-phosphate synthase family.</text>
</comment>
<evidence type="ECO:0000256" key="9">
    <source>
        <dbReference type="ARBA" id="ARBA00047883"/>
    </source>
</evidence>
<name>A0A1D8D263_CHLLM</name>
<dbReference type="CDD" id="cd00564">
    <property type="entry name" value="TMP_TenI"/>
    <property type="match status" value="1"/>
</dbReference>
<feature type="binding site" evidence="10">
    <location>
        <position position="86"/>
    </location>
    <ligand>
        <name>Mg(2+)</name>
        <dbReference type="ChEBI" id="CHEBI:18420"/>
    </ligand>
</feature>
<feature type="binding site" evidence="10">
    <location>
        <position position="105"/>
    </location>
    <ligand>
        <name>4-amino-2-methyl-5-(diphosphooxymethyl)pyrimidine</name>
        <dbReference type="ChEBI" id="CHEBI:57841"/>
    </ligand>
</feature>
<comment type="pathway">
    <text evidence="2 10 12">Cofactor biosynthesis; thiamine diphosphate biosynthesis; thiamine phosphate from 4-amino-2-methyl-5-diphosphomethylpyrimidine and 4-methyl-5-(2-phosphoethyl)-thiazole: step 1/1.</text>
</comment>
<evidence type="ECO:0000256" key="10">
    <source>
        <dbReference type="HAMAP-Rule" id="MF_00097"/>
    </source>
</evidence>
<comment type="catalytic activity">
    <reaction evidence="7 10 11">
        <text>4-methyl-5-(2-phosphooxyethyl)-thiazole + 4-amino-2-methyl-5-(diphosphooxymethyl)pyrimidine + H(+) = thiamine phosphate + diphosphate</text>
        <dbReference type="Rhea" id="RHEA:22328"/>
        <dbReference type="ChEBI" id="CHEBI:15378"/>
        <dbReference type="ChEBI" id="CHEBI:33019"/>
        <dbReference type="ChEBI" id="CHEBI:37575"/>
        <dbReference type="ChEBI" id="CHEBI:57841"/>
        <dbReference type="ChEBI" id="CHEBI:58296"/>
        <dbReference type="EC" id="2.5.1.3"/>
    </reaction>
</comment>
<protein>
    <recommendedName>
        <fullName evidence="10">Thiamine-phosphate synthase</fullName>
        <shortName evidence="10">TP synthase</shortName>
        <shortName evidence="10">TPS</shortName>
        <ecNumber evidence="10">2.5.1.3</ecNumber>
    </recommendedName>
    <alternativeName>
        <fullName evidence="10">Thiamine-phosphate pyrophosphorylase</fullName>
        <shortName evidence="10">TMP pyrophosphorylase</shortName>
        <shortName evidence="10">TMP-PPase</shortName>
    </alternativeName>
</protein>
<dbReference type="PANTHER" id="PTHR20857:SF15">
    <property type="entry name" value="THIAMINE-PHOSPHATE SYNTHASE"/>
    <property type="match status" value="1"/>
</dbReference>
<dbReference type="FunFam" id="3.20.20.70:FF:000096">
    <property type="entry name" value="Thiamine-phosphate synthase"/>
    <property type="match status" value="1"/>
</dbReference>
<gene>
    <name evidence="10" type="primary">thiE</name>
    <name evidence="14" type="ORF">BIU88_05205</name>
</gene>
<evidence type="ECO:0000256" key="6">
    <source>
        <dbReference type="ARBA" id="ARBA00022977"/>
    </source>
</evidence>
<evidence type="ECO:0000313" key="15">
    <source>
        <dbReference type="Proteomes" id="UP000095185"/>
    </source>
</evidence>
<comment type="cofactor">
    <cofactor evidence="10">
        <name>Mg(2+)</name>
        <dbReference type="ChEBI" id="CHEBI:18420"/>
    </cofactor>
    <text evidence="10">Binds 1 Mg(2+) ion per subunit.</text>
</comment>
<evidence type="ECO:0000256" key="5">
    <source>
        <dbReference type="ARBA" id="ARBA00022842"/>
    </source>
</evidence>
<evidence type="ECO:0000256" key="12">
    <source>
        <dbReference type="RuleBase" id="RU004253"/>
    </source>
</evidence>
<dbReference type="GO" id="GO:0009229">
    <property type="term" value="P:thiamine diphosphate biosynthetic process"/>
    <property type="evidence" value="ECO:0007669"/>
    <property type="project" value="UniProtKB-UniRule"/>
</dbReference>
<dbReference type="GO" id="GO:0009228">
    <property type="term" value="P:thiamine biosynthetic process"/>
    <property type="evidence" value="ECO:0007669"/>
    <property type="project" value="UniProtKB-KW"/>
</dbReference>
<evidence type="ECO:0000256" key="3">
    <source>
        <dbReference type="ARBA" id="ARBA00022679"/>
    </source>
</evidence>
<sequence>MSLPRRLLCVITDEHSDPVELARMALEGGAGMVQLRKKSASGRELFHWALRIQELCREREALFIVNDRVDIALAMTADGVHLGQQDMPASAARKLLGPDAIIGVSVSCATEAVKAAEEGANYIGVGHIFPTFSKNKPSEPLGTAAIRPIRNAAQLPVIAIGGIYHDNAAEVIRAGASGIAIISAVSESDDPADATRDLVKKIRQA</sequence>
<evidence type="ECO:0000256" key="4">
    <source>
        <dbReference type="ARBA" id="ARBA00022723"/>
    </source>
</evidence>
<dbReference type="PANTHER" id="PTHR20857">
    <property type="entry name" value="THIAMINE-PHOSPHATE PYROPHOSPHORYLASE"/>
    <property type="match status" value="1"/>
</dbReference>
<accession>A0A1D8D263</accession>
<feature type="binding site" evidence="10">
    <location>
        <position position="67"/>
    </location>
    <ligand>
        <name>Mg(2+)</name>
        <dbReference type="ChEBI" id="CHEBI:18420"/>
    </ligand>
</feature>
<comment type="catalytic activity">
    <reaction evidence="8 10 11">
        <text>2-(2-carboxy-4-methylthiazol-5-yl)ethyl phosphate + 4-amino-2-methyl-5-(diphosphooxymethyl)pyrimidine + 2 H(+) = thiamine phosphate + CO2 + diphosphate</text>
        <dbReference type="Rhea" id="RHEA:47848"/>
        <dbReference type="ChEBI" id="CHEBI:15378"/>
        <dbReference type="ChEBI" id="CHEBI:16526"/>
        <dbReference type="ChEBI" id="CHEBI:33019"/>
        <dbReference type="ChEBI" id="CHEBI:37575"/>
        <dbReference type="ChEBI" id="CHEBI:57841"/>
        <dbReference type="ChEBI" id="CHEBI:62890"/>
        <dbReference type="EC" id="2.5.1.3"/>
    </reaction>
</comment>
<dbReference type="InterPro" id="IPR034291">
    <property type="entry name" value="TMP_synthase"/>
</dbReference>
<dbReference type="RefSeq" id="WP_069809311.1">
    <property type="nucleotide sequence ID" value="NZ_CP017305.1"/>
</dbReference>
<feature type="binding site" evidence="10">
    <location>
        <position position="134"/>
    </location>
    <ligand>
        <name>4-amino-2-methyl-5-(diphosphooxymethyl)pyrimidine</name>
        <dbReference type="ChEBI" id="CHEBI:57841"/>
    </ligand>
</feature>
<evidence type="ECO:0000256" key="1">
    <source>
        <dbReference type="ARBA" id="ARBA00003814"/>
    </source>
</evidence>
<comment type="function">
    <text evidence="1 10">Condenses 4-methyl-5-(beta-hydroxyethyl)thiazole monophosphate (THZ-P) and 2-methyl-4-amino-5-hydroxymethyl pyrimidine pyrophosphate (HMP-PP) to form thiamine monophosphate (TMP).</text>
</comment>
<dbReference type="InterPro" id="IPR036206">
    <property type="entry name" value="ThiamineP_synth_sf"/>
</dbReference>
<evidence type="ECO:0000259" key="13">
    <source>
        <dbReference type="Pfam" id="PF02581"/>
    </source>
</evidence>
<evidence type="ECO:0000256" key="11">
    <source>
        <dbReference type="RuleBase" id="RU003826"/>
    </source>
</evidence>
<keyword evidence="15" id="KW-1185">Reference proteome</keyword>
<reference evidence="14" key="1">
    <citation type="submission" date="2016-09" db="EMBL/GenBank/DDBJ databases">
        <title>Genome sequence of Chlorobaculum limnaeum.</title>
        <authorList>
            <person name="Liu Z."/>
            <person name="Tank M."/>
            <person name="Bryant D.A."/>
        </authorList>
    </citation>
    <scope>NUCLEOTIDE SEQUENCE [LARGE SCALE GENOMIC DNA]</scope>
    <source>
        <strain evidence="14">DSM 1677</strain>
    </source>
</reference>
<feature type="binding site" evidence="10">
    <location>
        <position position="66"/>
    </location>
    <ligand>
        <name>4-amino-2-methyl-5-(diphosphooxymethyl)pyrimidine</name>
        <dbReference type="ChEBI" id="CHEBI:57841"/>
    </ligand>
</feature>
<evidence type="ECO:0000256" key="8">
    <source>
        <dbReference type="ARBA" id="ARBA00047851"/>
    </source>
</evidence>
<dbReference type="EMBL" id="CP017305">
    <property type="protein sequence ID" value="AOS83595.1"/>
    <property type="molecule type" value="Genomic_DNA"/>
</dbReference>
<dbReference type="Pfam" id="PF02581">
    <property type="entry name" value="TMP-TENI"/>
    <property type="match status" value="1"/>
</dbReference>
<dbReference type="GO" id="GO:0005737">
    <property type="term" value="C:cytoplasm"/>
    <property type="evidence" value="ECO:0007669"/>
    <property type="project" value="TreeGrafter"/>
</dbReference>
<dbReference type="AlphaFoldDB" id="A0A1D8D263"/>
<evidence type="ECO:0000313" key="14">
    <source>
        <dbReference type="EMBL" id="AOS83595.1"/>
    </source>
</evidence>
<proteinExistence type="inferred from homology"/>
<feature type="binding site" evidence="10">
    <location>
        <begin position="34"/>
        <end position="38"/>
    </location>
    <ligand>
        <name>4-amino-2-methyl-5-(diphosphooxymethyl)pyrimidine</name>
        <dbReference type="ChEBI" id="CHEBI:57841"/>
    </ligand>
</feature>
<dbReference type="UniPathway" id="UPA00060">
    <property type="reaction ID" value="UER00141"/>
</dbReference>
<feature type="binding site" evidence="10">
    <location>
        <begin position="182"/>
        <end position="183"/>
    </location>
    <ligand>
        <name>2-[(2R,5Z)-2-carboxy-4-methylthiazol-5(2H)-ylidene]ethyl phosphate</name>
        <dbReference type="ChEBI" id="CHEBI:62899"/>
    </ligand>
</feature>